<name>A0A3N4HQV2_ASCIM</name>
<accession>A0A3N4HQV2</accession>
<evidence type="ECO:0000313" key="1">
    <source>
        <dbReference type="EMBL" id="RPA75366.1"/>
    </source>
</evidence>
<gene>
    <name evidence="1" type="ORF">BJ508DRAFT_312046</name>
</gene>
<proteinExistence type="predicted"/>
<keyword evidence="2" id="KW-1185">Reference proteome</keyword>
<dbReference type="Proteomes" id="UP000275078">
    <property type="component" value="Unassembled WGS sequence"/>
</dbReference>
<dbReference type="AlphaFoldDB" id="A0A3N4HQV2"/>
<evidence type="ECO:0000313" key="2">
    <source>
        <dbReference type="Proteomes" id="UP000275078"/>
    </source>
</evidence>
<protein>
    <submittedName>
        <fullName evidence="1">Uncharacterized protein</fullName>
    </submittedName>
</protein>
<reference evidence="1 2" key="1">
    <citation type="journal article" date="2018" name="Nat. Ecol. Evol.">
        <title>Pezizomycetes genomes reveal the molecular basis of ectomycorrhizal truffle lifestyle.</title>
        <authorList>
            <person name="Murat C."/>
            <person name="Payen T."/>
            <person name="Noel B."/>
            <person name="Kuo A."/>
            <person name="Morin E."/>
            <person name="Chen J."/>
            <person name="Kohler A."/>
            <person name="Krizsan K."/>
            <person name="Balestrini R."/>
            <person name="Da Silva C."/>
            <person name="Montanini B."/>
            <person name="Hainaut M."/>
            <person name="Levati E."/>
            <person name="Barry K.W."/>
            <person name="Belfiori B."/>
            <person name="Cichocki N."/>
            <person name="Clum A."/>
            <person name="Dockter R.B."/>
            <person name="Fauchery L."/>
            <person name="Guy J."/>
            <person name="Iotti M."/>
            <person name="Le Tacon F."/>
            <person name="Lindquist E.A."/>
            <person name="Lipzen A."/>
            <person name="Malagnac F."/>
            <person name="Mello A."/>
            <person name="Molinier V."/>
            <person name="Miyauchi S."/>
            <person name="Poulain J."/>
            <person name="Riccioni C."/>
            <person name="Rubini A."/>
            <person name="Sitrit Y."/>
            <person name="Splivallo R."/>
            <person name="Traeger S."/>
            <person name="Wang M."/>
            <person name="Zifcakova L."/>
            <person name="Wipf D."/>
            <person name="Zambonelli A."/>
            <person name="Paolocci F."/>
            <person name="Nowrousian M."/>
            <person name="Ottonello S."/>
            <person name="Baldrian P."/>
            <person name="Spatafora J.W."/>
            <person name="Henrissat B."/>
            <person name="Nagy L.G."/>
            <person name="Aury J.M."/>
            <person name="Wincker P."/>
            <person name="Grigoriev I.V."/>
            <person name="Bonfante P."/>
            <person name="Martin F.M."/>
        </authorList>
    </citation>
    <scope>NUCLEOTIDE SEQUENCE [LARGE SCALE GENOMIC DNA]</scope>
    <source>
        <strain evidence="1 2">RN42</strain>
    </source>
</reference>
<dbReference type="EMBL" id="ML119765">
    <property type="protein sequence ID" value="RPA75366.1"/>
    <property type="molecule type" value="Genomic_DNA"/>
</dbReference>
<organism evidence="1 2">
    <name type="scientific">Ascobolus immersus RN42</name>
    <dbReference type="NCBI Taxonomy" id="1160509"/>
    <lineage>
        <taxon>Eukaryota</taxon>
        <taxon>Fungi</taxon>
        <taxon>Dikarya</taxon>
        <taxon>Ascomycota</taxon>
        <taxon>Pezizomycotina</taxon>
        <taxon>Pezizomycetes</taxon>
        <taxon>Pezizales</taxon>
        <taxon>Ascobolaceae</taxon>
        <taxon>Ascobolus</taxon>
    </lineage>
</organism>
<sequence length="152" mass="17932">MTMFKSYADALRKNPNPEEREATNPWGLCTTYLTPSLEEAMVIPMPDQLELENRDSAEFEWTVELLKSLRKRKMSPAKVARKERRRLQVLSRTNTSAVDMAALEERMEAAGWTRSHWGVADGLKERWILQYRQHQVMDFVWQMLKNEILFDI</sequence>